<comment type="caution">
    <text evidence="2">The sequence shown here is derived from an EMBL/GenBank/DDBJ whole genome shotgun (WGS) entry which is preliminary data.</text>
</comment>
<protein>
    <submittedName>
        <fullName evidence="2">Uncharacterized protein</fullName>
    </submittedName>
</protein>
<keyword evidence="1" id="KW-1133">Transmembrane helix</keyword>
<evidence type="ECO:0000256" key="1">
    <source>
        <dbReference type="SAM" id="Phobius"/>
    </source>
</evidence>
<dbReference type="RefSeq" id="WP_105328719.1">
    <property type="nucleotide sequence ID" value="NZ_PUHY01000005.1"/>
</dbReference>
<accession>A0A2S8FZH5</accession>
<keyword evidence="1" id="KW-0472">Membrane</keyword>
<sequence length="147" mass="16953">MVVATRFHVRITDRKSGEIRHEDLNAESAEEVFAHFDARQFDVAIVRQEPYDEAKIQQEEAEKHFPGNLRRWITDPKRARDAKRFGIAVLYVVCLYSAVAFVVFSRPLLQINFPVSYTVGLIVLIGCVANIVLYQIAKYLRDDQPDE</sequence>
<dbReference type="EMBL" id="PUHY01000005">
    <property type="protein sequence ID" value="PQO37470.1"/>
    <property type="molecule type" value="Genomic_DNA"/>
</dbReference>
<dbReference type="AlphaFoldDB" id="A0A2S8FZH5"/>
<gene>
    <name evidence="2" type="ORF">C5Y83_05880</name>
</gene>
<evidence type="ECO:0000313" key="2">
    <source>
        <dbReference type="EMBL" id="PQO37470.1"/>
    </source>
</evidence>
<proteinExistence type="predicted"/>
<reference evidence="2 3" key="1">
    <citation type="submission" date="2018-02" db="EMBL/GenBank/DDBJ databases">
        <title>Comparative genomes isolates from brazilian mangrove.</title>
        <authorList>
            <person name="Araujo J.E."/>
            <person name="Taketani R.G."/>
            <person name="Silva M.C.P."/>
            <person name="Loureco M.V."/>
            <person name="Andreote F.D."/>
        </authorList>
    </citation>
    <scope>NUCLEOTIDE SEQUENCE [LARGE SCALE GENOMIC DNA]</scope>
    <source>
        <strain evidence="2 3">Hex-1 MGV</strain>
    </source>
</reference>
<evidence type="ECO:0000313" key="3">
    <source>
        <dbReference type="Proteomes" id="UP000238322"/>
    </source>
</evidence>
<organism evidence="2 3">
    <name type="scientific">Blastopirellula marina</name>
    <dbReference type="NCBI Taxonomy" id="124"/>
    <lineage>
        <taxon>Bacteria</taxon>
        <taxon>Pseudomonadati</taxon>
        <taxon>Planctomycetota</taxon>
        <taxon>Planctomycetia</taxon>
        <taxon>Pirellulales</taxon>
        <taxon>Pirellulaceae</taxon>
        <taxon>Blastopirellula</taxon>
    </lineage>
</organism>
<feature type="transmembrane region" description="Helical" evidence="1">
    <location>
        <begin position="116"/>
        <end position="137"/>
    </location>
</feature>
<feature type="transmembrane region" description="Helical" evidence="1">
    <location>
        <begin position="85"/>
        <end position="104"/>
    </location>
</feature>
<keyword evidence="1" id="KW-0812">Transmembrane</keyword>
<name>A0A2S8FZH5_9BACT</name>
<dbReference type="Proteomes" id="UP000238322">
    <property type="component" value="Unassembled WGS sequence"/>
</dbReference>